<dbReference type="STRING" id="246437.L9KJ28"/>
<accession>L9KJ28</accession>
<reference evidence="12" key="2">
    <citation type="journal article" date="2013" name="Nat. Commun.">
        <title>Genome of the Chinese tree shrew.</title>
        <authorList>
            <person name="Fan Y."/>
            <person name="Huang Z.Y."/>
            <person name="Cao C.C."/>
            <person name="Chen C.S."/>
            <person name="Chen Y.X."/>
            <person name="Fan D.D."/>
            <person name="He J."/>
            <person name="Hou H.L."/>
            <person name="Hu L."/>
            <person name="Hu X.T."/>
            <person name="Jiang X.T."/>
            <person name="Lai R."/>
            <person name="Lang Y.S."/>
            <person name="Liang B."/>
            <person name="Liao S.G."/>
            <person name="Mu D."/>
            <person name="Ma Y.Y."/>
            <person name="Niu Y.Y."/>
            <person name="Sun X.Q."/>
            <person name="Xia J.Q."/>
            <person name="Xiao J."/>
            <person name="Xiong Z.Q."/>
            <person name="Xu L."/>
            <person name="Yang L."/>
            <person name="Zhang Y."/>
            <person name="Zhao W."/>
            <person name="Zhao X.D."/>
            <person name="Zheng Y.T."/>
            <person name="Zhou J.M."/>
            <person name="Zhu Y.B."/>
            <person name="Zhang G.J."/>
            <person name="Wang J."/>
            <person name="Yao Y.G."/>
        </authorList>
    </citation>
    <scope>NUCLEOTIDE SEQUENCE [LARGE SCALE GENOMIC DNA]</scope>
</reference>
<dbReference type="InParanoid" id="L9KJ28"/>
<feature type="domain" description="TLDc" evidence="10">
    <location>
        <begin position="142"/>
        <end position="310"/>
    </location>
</feature>
<dbReference type="GO" id="GO:0005634">
    <property type="term" value="C:nucleus"/>
    <property type="evidence" value="ECO:0007669"/>
    <property type="project" value="TreeGrafter"/>
</dbReference>
<dbReference type="GO" id="GO:0005764">
    <property type="term" value="C:lysosome"/>
    <property type="evidence" value="ECO:0007669"/>
    <property type="project" value="UniProtKB-SubCell"/>
</dbReference>
<dbReference type="EMBL" id="KB320797">
    <property type="protein sequence ID" value="ELW62935.1"/>
    <property type="molecule type" value="Genomic_DNA"/>
</dbReference>
<dbReference type="GO" id="GO:0016020">
    <property type="term" value="C:membrane"/>
    <property type="evidence" value="ECO:0007669"/>
    <property type="project" value="UniProtKB-SubCell"/>
</dbReference>
<evidence type="ECO:0000256" key="8">
    <source>
        <dbReference type="ARBA" id="ARBA00041780"/>
    </source>
</evidence>
<keyword evidence="5" id="KW-0472">Membrane</keyword>
<name>L9KJ28_TUPCH</name>
<sequence length="353" mass="39313">MRTEDEERPPQTRSAHRTAAGGLALRCSGLILCNGWRRGRPPGDLVAWELTRTRGSPITVVLHLRKLAGGPPSQGAERLLGPQWLACDCDQGVIEDWVFRAPYVAMFLSLVIHQGFLVLRSSLDLAALLPERQADPEREFESTLDVLSVIHIHSHLPREQRGRWSLLFSSELHGHSFSQLCGHIAQQGPCVTVLEDHDGHVFGGFASCSWEVKPQFQGDNRCFLFSIAPRMAVYTHTGYNDHYMYLNHGQQTIPNGLGMGGQHDYFGLWVDADFGKGHSRAKPTCTTYNSPQLSAREHFNFHKMEVWAVGTAKGVQLGESKRSILDTDPEARAMLEISGRPCLSSGFRDTSED</sequence>
<evidence type="ECO:0000256" key="3">
    <source>
        <dbReference type="ARBA" id="ARBA00004496"/>
    </source>
</evidence>
<organism evidence="11 12">
    <name type="scientific">Tupaia chinensis</name>
    <name type="common">Chinese tree shrew</name>
    <name type="synonym">Tupaia belangeri chinensis</name>
    <dbReference type="NCBI Taxonomy" id="246437"/>
    <lineage>
        <taxon>Eukaryota</taxon>
        <taxon>Metazoa</taxon>
        <taxon>Chordata</taxon>
        <taxon>Craniata</taxon>
        <taxon>Vertebrata</taxon>
        <taxon>Euteleostomi</taxon>
        <taxon>Mammalia</taxon>
        <taxon>Eutheria</taxon>
        <taxon>Euarchontoglires</taxon>
        <taxon>Scandentia</taxon>
        <taxon>Tupaiidae</taxon>
        <taxon>Tupaia</taxon>
    </lineage>
</organism>
<keyword evidence="12" id="KW-1185">Reference proteome</keyword>
<evidence type="ECO:0000256" key="9">
    <source>
        <dbReference type="ARBA" id="ARBA00042134"/>
    </source>
</evidence>
<dbReference type="GO" id="GO:0006979">
    <property type="term" value="P:response to oxidative stress"/>
    <property type="evidence" value="ECO:0007669"/>
    <property type="project" value="TreeGrafter"/>
</dbReference>
<evidence type="ECO:0000256" key="2">
    <source>
        <dbReference type="ARBA" id="ARBA00004371"/>
    </source>
</evidence>
<dbReference type="Proteomes" id="UP000011518">
    <property type="component" value="Unassembled WGS sequence"/>
</dbReference>
<dbReference type="Pfam" id="PF07534">
    <property type="entry name" value="TLD"/>
    <property type="match status" value="1"/>
</dbReference>
<comment type="subcellular location">
    <subcellularLocation>
        <location evidence="3">Cytoplasm</location>
    </subcellularLocation>
    <subcellularLocation>
        <location evidence="2">Lysosome</location>
    </subcellularLocation>
    <subcellularLocation>
        <location evidence="1">Membrane</location>
    </subcellularLocation>
</comment>
<dbReference type="InterPro" id="IPR006571">
    <property type="entry name" value="TLDc_dom"/>
</dbReference>
<evidence type="ECO:0000256" key="4">
    <source>
        <dbReference type="ARBA" id="ARBA00022490"/>
    </source>
</evidence>
<evidence type="ECO:0000256" key="5">
    <source>
        <dbReference type="ARBA" id="ARBA00023136"/>
    </source>
</evidence>
<gene>
    <name evidence="11" type="ORF">TREES_T100001726</name>
</gene>
<dbReference type="eggNOG" id="KOG2557">
    <property type="taxonomic scope" value="Eukaryota"/>
</dbReference>
<dbReference type="PROSITE" id="PS51886">
    <property type="entry name" value="TLDC"/>
    <property type="match status" value="1"/>
</dbReference>
<dbReference type="SMART" id="SM00584">
    <property type="entry name" value="TLDc"/>
    <property type="match status" value="1"/>
</dbReference>
<proteinExistence type="predicted"/>
<keyword evidence="4" id="KW-0963">Cytoplasm</keyword>
<evidence type="ECO:0000259" key="10">
    <source>
        <dbReference type="PROSITE" id="PS51886"/>
    </source>
</evidence>
<keyword evidence="6" id="KW-0458">Lysosome</keyword>
<dbReference type="GO" id="GO:0031929">
    <property type="term" value="P:TOR signaling"/>
    <property type="evidence" value="ECO:0007669"/>
    <property type="project" value="TreeGrafter"/>
</dbReference>
<dbReference type="PANTHER" id="PTHR23354:SF131">
    <property type="entry name" value="MTOR-ASSOCIATED PROTEIN MEAK7"/>
    <property type="match status" value="1"/>
</dbReference>
<protein>
    <recommendedName>
        <fullName evidence="7">MTOR-associated protein MEAK7</fullName>
    </recommendedName>
    <alternativeName>
        <fullName evidence="9">TBC/LysM-associated domain-containing protein 1</fullName>
    </alternativeName>
    <alternativeName>
        <fullName evidence="8">TLD domain-containing protein 1</fullName>
    </alternativeName>
</protein>
<evidence type="ECO:0000256" key="6">
    <source>
        <dbReference type="ARBA" id="ARBA00023228"/>
    </source>
</evidence>
<reference evidence="12" key="1">
    <citation type="submission" date="2012-07" db="EMBL/GenBank/DDBJ databases">
        <title>Genome of the Chinese tree shrew, a rising model animal genetically related to primates.</title>
        <authorList>
            <person name="Zhang G."/>
            <person name="Fan Y."/>
            <person name="Yao Y."/>
            <person name="Huang Z."/>
        </authorList>
    </citation>
    <scope>NUCLEOTIDE SEQUENCE [LARGE SCALE GENOMIC DNA]</scope>
</reference>
<evidence type="ECO:0000313" key="11">
    <source>
        <dbReference type="EMBL" id="ELW62935.1"/>
    </source>
</evidence>
<dbReference type="AlphaFoldDB" id="L9KJ28"/>
<dbReference type="FunCoup" id="L9KJ28">
    <property type="interactions" value="1273"/>
</dbReference>
<evidence type="ECO:0000313" key="12">
    <source>
        <dbReference type="Proteomes" id="UP000011518"/>
    </source>
</evidence>
<evidence type="ECO:0000256" key="1">
    <source>
        <dbReference type="ARBA" id="ARBA00004370"/>
    </source>
</evidence>
<evidence type="ECO:0000256" key="7">
    <source>
        <dbReference type="ARBA" id="ARBA00039594"/>
    </source>
</evidence>
<dbReference type="PANTHER" id="PTHR23354">
    <property type="entry name" value="NUCLEOLAR PROTEIN 7/ESTROGEN RECEPTOR COACTIVATOR-RELATED"/>
    <property type="match status" value="1"/>
</dbReference>